<dbReference type="InterPro" id="IPR036869">
    <property type="entry name" value="J_dom_sf"/>
</dbReference>
<dbReference type="CDD" id="cd06257">
    <property type="entry name" value="DnaJ"/>
    <property type="match status" value="1"/>
</dbReference>
<proteinExistence type="predicted"/>
<dbReference type="EMBL" id="CDMZ01003749">
    <property type="protein sequence ID" value="CEM47438.1"/>
    <property type="molecule type" value="Genomic_DNA"/>
</dbReference>
<gene>
    <name evidence="3" type="ORF">Cvel_8339</name>
</gene>
<feature type="region of interest" description="Disordered" evidence="1">
    <location>
        <begin position="1"/>
        <end position="100"/>
    </location>
</feature>
<reference evidence="3" key="1">
    <citation type="submission" date="2014-11" db="EMBL/GenBank/DDBJ databases">
        <authorList>
            <person name="Otto D Thomas"/>
            <person name="Naeem Raeece"/>
        </authorList>
    </citation>
    <scope>NUCLEOTIDE SEQUENCE</scope>
</reference>
<dbReference type="SUPFAM" id="SSF46565">
    <property type="entry name" value="Chaperone J-domain"/>
    <property type="match status" value="1"/>
</dbReference>
<dbReference type="Pfam" id="PF00226">
    <property type="entry name" value="DnaJ"/>
    <property type="match status" value="1"/>
</dbReference>
<dbReference type="Gene3D" id="1.10.287.110">
    <property type="entry name" value="DnaJ domain"/>
    <property type="match status" value="1"/>
</dbReference>
<feature type="compositionally biased region" description="Acidic residues" evidence="1">
    <location>
        <begin position="471"/>
        <end position="483"/>
    </location>
</feature>
<feature type="compositionally biased region" description="Acidic residues" evidence="1">
    <location>
        <begin position="318"/>
        <end position="331"/>
    </location>
</feature>
<protein>
    <recommendedName>
        <fullName evidence="2">J domain-containing protein</fullName>
    </recommendedName>
</protein>
<dbReference type="GO" id="GO:0030544">
    <property type="term" value="F:Hsp70 protein binding"/>
    <property type="evidence" value="ECO:0007669"/>
    <property type="project" value="TreeGrafter"/>
</dbReference>
<evidence type="ECO:0000259" key="2">
    <source>
        <dbReference type="PROSITE" id="PS50076"/>
    </source>
</evidence>
<name>A0A0G4HSR6_9ALVE</name>
<feature type="domain" description="J" evidence="2">
    <location>
        <begin position="125"/>
        <end position="194"/>
    </location>
</feature>
<dbReference type="SMART" id="SM00271">
    <property type="entry name" value="DnaJ"/>
    <property type="match status" value="1"/>
</dbReference>
<dbReference type="SUPFAM" id="SSF52833">
    <property type="entry name" value="Thioredoxin-like"/>
    <property type="match status" value="1"/>
</dbReference>
<dbReference type="InterPro" id="IPR051100">
    <property type="entry name" value="DnaJ_subfamily_B/C"/>
</dbReference>
<dbReference type="PRINTS" id="PR00625">
    <property type="entry name" value="JDOMAIN"/>
</dbReference>
<feature type="region of interest" description="Disordered" evidence="1">
    <location>
        <begin position="310"/>
        <end position="335"/>
    </location>
</feature>
<evidence type="ECO:0000256" key="1">
    <source>
        <dbReference type="SAM" id="MobiDB-lite"/>
    </source>
</evidence>
<sequence>MKCVSDEPWICAGDDDHVSSQTPVPGKYRGKGKCPSGEAVEEATRKRREAAENRRQEKEAAAREAEEEKAKLKAKRSEADPSPKCSSDEKRESEEKSAEEIARHLKKLKLRSRLHDEVPDRGSVEPYDVLEVSVTSTPSEVRKAYRKLSLLFHPDKNRGNEESRKMADAAFSDIQNAFDLLGTPDKRTAFDEASTFSKNAGDAARFAQDKKNWRGDEEFYMGDPLISTLTEGIWERRMHGDGIWFIECYAAWCPHCVSRGAWSLCFSDFPHVQQVSAEWRHLLASRDVEMLDTSHFLFNLPALVEEEKERKAQREADIEAGDEMEEEEEEAEKEHAERQNFHMVLFFDSLECGPCKVGMTNLRRLAASLRGLPVSIGAVNCEASEELHSLCYETLQLSAPPHRPHLRAWPAGTIEEKAHRPEGTELYNPNELEPHIVLRTLEKTLRLALADRREAGQKTGSALVAGKPSDFEDEKEEEEEEEPPPPPPEAPPDMSWHDFADTLMWDGPEQPALPPTPWKVYARPRAPAIATA</sequence>
<feature type="compositionally biased region" description="Basic and acidic residues" evidence="1">
    <location>
        <begin position="49"/>
        <end position="100"/>
    </location>
</feature>
<evidence type="ECO:0000313" key="3">
    <source>
        <dbReference type="EMBL" id="CEM47438.1"/>
    </source>
</evidence>
<dbReference type="Gene3D" id="3.40.30.10">
    <property type="entry name" value="Glutaredoxin"/>
    <property type="match status" value="1"/>
</dbReference>
<dbReference type="VEuPathDB" id="CryptoDB:Cvel_8339"/>
<organism evidence="3">
    <name type="scientific">Chromera velia CCMP2878</name>
    <dbReference type="NCBI Taxonomy" id="1169474"/>
    <lineage>
        <taxon>Eukaryota</taxon>
        <taxon>Sar</taxon>
        <taxon>Alveolata</taxon>
        <taxon>Colpodellida</taxon>
        <taxon>Chromeraceae</taxon>
        <taxon>Chromera</taxon>
    </lineage>
</organism>
<accession>A0A0G4HSR6</accession>
<dbReference type="PANTHER" id="PTHR43908:SF3">
    <property type="entry name" value="AT29763P-RELATED"/>
    <property type="match status" value="1"/>
</dbReference>
<feature type="region of interest" description="Disordered" evidence="1">
    <location>
        <begin position="454"/>
        <end position="532"/>
    </location>
</feature>
<dbReference type="AlphaFoldDB" id="A0A0G4HSR6"/>
<dbReference type="GO" id="GO:0005789">
    <property type="term" value="C:endoplasmic reticulum membrane"/>
    <property type="evidence" value="ECO:0007669"/>
    <property type="project" value="TreeGrafter"/>
</dbReference>
<dbReference type="PROSITE" id="PS50076">
    <property type="entry name" value="DNAJ_2"/>
    <property type="match status" value="1"/>
</dbReference>
<dbReference type="CDD" id="cd02961">
    <property type="entry name" value="PDI_a_family"/>
    <property type="match status" value="1"/>
</dbReference>
<dbReference type="InterPro" id="IPR001623">
    <property type="entry name" value="DnaJ_domain"/>
</dbReference>
<dbReference type="InterPro" id="IPR036249">
    <property type="entry name" value="Thioredoxin-like_sf"/>
</dbReference>
<dbReference type="PANTHER" id="PTHR43908">
    <property type="entry name" value="AT29763P-RELATED"/>
    <property type="match status" value="1"/>
</dbReference>
<dbReference type="GO" id="GO:0071218">
    <property type="term" value="P:cellular response to misfolded protein"/>
    <property type="evidence" value="ECO:0007669"/>
    <property type="project" value="TreeGrafter"/>
</dbReference>